<accession>A0A0G2GBH4</accession>
<dbReference type="AlphaFoldDB" id="A0A0G2GBH4"/>
<evidence type="ECO:0000313" key="1">
    <source>
        <dbReference type="EMBL" id="KKY21008.1"/>
    </source>
</evidence>
<reference evidence="1 2" key="1">
    <citation type="submission" date="2015-05" db="EMBL/GenBank/DDBJ databases">
        <title>Distinctive expansion of gene families associated with plant cell wall degradation and secondary metabolism in the genomes of grapevine trunk pathogens.</title>
        <authorList>
            <person name="Lawrence D.P."/>
            <person name="Travadon R."/>
            <person name="Rolshausen P.E."/>
            <person name="Baumgartner K."/>
        </authorList>
    </citation>
    <scope>NUCLEOTIDE SEQUENCE [LARGE SCALE GENOMIC DNA]</scope>
    <source>
        <strain evidence="1">UCRPC4</strain>
    </source>
</reference>
<keyword evidence="2" id="KW-1185">Reference proteome</keyword>
<protein>
    <submittedName>
        <fullName evidence="1">Putative glycogen debranching enzyme</fullName>
    </submittedName>
</protein>
<dbReference type="OrthoDB" id="2591256at2759"/>
<gene>
    <name evidence="1" type="ORF">UCRPC4_g03925</name>
</gene>
<dbReference type="Proteomes" id="UP000053317">
    <property type="component" value="Unassembled WGS sequence"/>
</dbReference>
<name>A0A0G2GBH4_PHACM</name>
<organism evidence="1 2">
    <name type="scientific">Phaeomoniella chlamydospora</name>
    <name type="common">Phaeoacremonium chlamydosporum</name>
    <dbReference type="NCBI Taxonomy" id="158046"/>
    <lineage>
        <taxon>Eukaryota</taxon>
        <taxon>Fungi</taxon>
        <taxon>Dikarya</taxon>
        <taxon>Ascomycota</taxon>
        <taxon>Pezizomycotina</taxon>
        <taxon>Eurotiomycetes</taxon>
        <taxon>Chaetothyriomycetidae</taxon>
        <taxon>Phaeomoniellales</taxon>
        <taxon>Phaeomoniellaceae</taxon>
        <taxon>Phaeomoniella</taxon>
    </lineage>
</organism>
<dbReference type="EMBL" id="LCWF01000089">
    <property type="protein sequence ID" value="KKY21008.1"/>
    <property type="molecule type" value="Genomic_DNA"/>
</dbReference>
<comment type="caution">
    <text evidence="1">The sequence shown here is derived from an EMBL/GenBank/DDBJ whole genome shotgun (WGS) entry which is preliminary data.</text>
</comment>
<evidence type="ECO:0000313" key="2">
    <source>
        <dbReference type="Proteomes" id="UP000053317"/>
    </source>
</evidence>
<sequence>MNSTSVTVENKTLHFQPGLYRFTASYNYPQLIQLDQHQVLDNASQDLIVRDSMDIEALSFLSYSNKLVAGAWRFLTYFGRDTMISALLMQPILSKGNGSAIEAVIGSVLERLNRTDGSACHEETIGDYATYLNLQNNVTSTSPQCDYKMIDTDYYLPILLDRYFIQSKVGRERIDVFFSNEAEPFGAVECTLTYGNLSLISAKRIMSLARPFATNPTKKNLIHLKADQIVGEWRDSTYGIGGGRIPYDVNTALMPAALRSIASLARSEDIRIFPEASNWSTLADKYAKVWEDSTLSFFEVNVSKAEAIDRVESFVDTSTFYNGPSNSEYFDGPLTYYSLALDGYGNLSKVEVLNTDDCFRHFLLNTTDQVQLTSSINQTANNILRPFPAGLTTPLGVVVANPALAREGFDVLVTNFTNSAYHGTVIWSWQLAMMARGLEFQLGRCNGSEVPDFCKDNTVWLNVRDAYNRLWDVIEDNRSELSTEVWSWTWEGGKDGNYSFAALGTLPPPPGVGASTESDVRQLWSLAFLALQRNSAFA</sequence>
<reference evidence="1 2" key="2">
    <citation type="submission" date="2015-05" db="EMBL/GenBank/DDBJ databases">
        <authorList>
            <person name="Morales-Cruz A."/>
            <person name="Amrine K.C."/>
            <person name="Cantu D."/>
        </authorList>
    </citation>
    <scope>NUCLEOTIDE SEQUENCE [LARGE SCALE GENOMIC DNA]</scope>
    <source>
        <strain evidence="1">UCRPC4</strain>
    </source>
</reference>
<proteinExistence type="predicted"/>